<reference evidence="1" key="1">
    <citation type="submission" date="2023-08" db="EMBL/GenBank/DDBJ databases">
        <title>Comparative genomics and taxonomic characterization of three novel marine species of genus Marivirga.</title>
        <authorList>
            <person name="Muhammad N."/>
            <person name="Kim S.-G."/>
        </authorList>
    </citation>
    <scope>NUCLEOTIDE SEQUENCE [LARGE SCALE GENOMIC DNA]</scope>
    <source>
        <strain evidence="1">ABR2-2</strain>
    </source>
</reference>
<dbReference type="SUPFAM" id="SSF49464">
    <property type="entry name" value="Carboxypeptidase regulatory domain-like"/>
    <property type="match status" value="1"/>
</dbReference>
<protein>
    <submittedName>
        <fullName evidence="1">Uncharacterized protein</fullName>
    </submittedName>
</protein>
<dbReference type="InterPro" id="IPR008969">
    <property type="entry name" value="CarboxyPept-like_regulatory"/>
</dbReference>
<gene>
    <name evidence="1" type="ORF">QYS48_26290</name>
</gene>
<dbReference type="Gene3D" id="2.60.40.1120">
    <property type="entry name" value="Carboxypeptidase-like, regulatory domain"/>
    <property type="match status" value="1"/>
</dbReference>
<evidence type="ECO:0000313" key="2">
    <source>
        <dbReference type="Proteomes" id="UP001244443"/>
    </source>
</evidence>
<sequence>MQDVKLFLLVYIVFICTSCNRYNDRDFRLNDNKGGYTVEFQSSKNKERDSLVVKGNVYDQDSKKPLAATFINFYCEKVQTDATGFYQFKIHLNLDVEYFFRAISIGYKTVNTEIIPLIKSDTLIIDFYLDKDETPIFHCN</sequence>
<dbReference type="Proteomes" id="UP001244443">
    <property type="component" value="Chromosome"/>
</dbReference>
<evidence type="ECO:0000313" key="1">
    <source>
        <dbReference type="EMBL" id="WKK85391.1"/>
    </source>
</evidence>
<dbReference type="RefSeq" id="WP_302101744.1">
    <property type="nucleotide sequence ID" value="NZ_CP129970.2"/>
</dbReference>
<dbReference type="AlphaFoldDB" id="A0AA49GGL0"/>
<dbReference type="EMBL" id="CP129970">
    <property type="protein sequence ID" value="WKK85391.1"/>
    <property type="molecule type" value="Genomic_DNA"/>
</dbReference>
<name>A0AA49GGL0_9BACT</name>
<organism evidence="1 2">
    <name type="scientific">Marivirga arenosa</name>
    <dbReference type="NCBI Taxonomy" id="3059076"/>
    <lineage>
        <taxon>Bacteria</taxon>
        <taxon>Pseudomonadati</taxon>
        <taxon>Bacteroidota</taxon>
        <taxon>Cytophagia</taxon>
        <taxon>Cytophagales</taxon>
        <taxon>Marivirgaceae</taxon>
        <taxon>Marivirga</taxon>
    </lineage>
</organism>
<keyword evidence="2" id="KW-1185">Reference proteome</keyword>
<accession>A0AA49GGL0</accession>
<proteinExistence type="predicted"/>